<sequence>MPASPFHQLCCPPLDAFKDLHILLNLWAPELHAGLKLKRAVAPTESLTTTEQSNAITTVSSTKAAAATTPVLSPIPAAALMQAPVSTTPTPAAVACAPAPVSVPKEEKPPETPTAISPSSAGKYE</sequence>
<dbReference type="AlphaFoldDB" id="A0A2I0T409"/>
<evidence type="ECO:0000313" key="2">
    <source>
        <dbReference type="EMBL" id="PKU28531.1"/>
    </source>
</evidence>
<organism evidence="2 3">
    <name type="scientific">Limosa lapponica baueri</name>
    <dbReference type="NCBI Taxonomy" id="1758121"/>
    <lineage>
        <taxon>Eukaryota</taxon>
        <taxon>Metazoa</taxon>
        <taxon>Chordata</taxon>
        <taxon>Craniata</taxon>
        <taxon>Vertebrata</taxon>
        <taxon>Euteleostomi</taxon>
        <taxon>Archelosauria</taxon>
        <taxon>Archosauria</taxon>
        <taxon>Dinosauria</taxon>
        <taxon>Saurischia</taxon>
        <taxon>Theropoda</taxon>
        <taxon>Coelurosauria</taxon>
        <taxon>Aves</taxon>
        <taxon>Neognathae</taxon>
        <taxon>Neoaves</taxon>
        <taxon>Charadriiformes</taxon>
        <taxon>Scolopacidae</taxon>
        <taxon>Limosa</taxon>
    </lineage>
</organism>
<keyword evidence="3" id="KW-1185">Reference proteome</keyword>
<protein>
    <submittedName>
        <fullName evidence="2">Uncharacterized protein</fullName>
    </submittedName>
</protein>
<accession>A0A2I0T409</accession>
<reference evidence="3" key="1">
    <citation type="submission" date="2017-11" db="EMBL/GenBank/DDBJ databases">
        <authorList>
            <person name="Lima N.C."/>
            <person name="Parody-Merino A.M."/>
            <person name="Battley P.F."/>
            <person name="Fidler A.E."/>
            <person name="Prosdocimi F."/>
        </authorList>
    </citation>
    <scope>NUCLEOTIDE SEQUENCE [LARGE SCALE GENOMIC DNA]</scope>
</reference>
<evidence type="ECO:0000256" key="1">
    <source>
        <dbReference type="SAM" id="MobiDB-lite"/>
    </source>
</evidence>
<feature type="compositionally biased region" description="Polar residues" evidence="1">
    <location>
        <begin position="116"/>
        <end position="125"/>
    </location>
</feature>
<proteinExistence type="predicted"/>
<dbReference type="Proteomes" id="UP000233556">
    <property type="component" value="Unassembled WGS sequence"/>
</dbReference>
<dbReference type="EMBL" id="KZ520198">
    <property type="protein sequence ID" value="PKU28531.1"/>
    <property type="molecule type" value="Genomic_DNA"/>
</dbReference>
<gene>
    <name evidence="2" type="ORF">llap_21165</name>
</gene>
<reference evidence="3" key="2">
    <citation type="submission" date="2017-12" db="EMBL/GenBank/DDBJ databases">
        <title>Genome sequence of the Bar-tailed Godwit (Limosa lapponica baueri).</title>
        <authorList>
            <person name="Lima N.C.B."/>
            <person name="Parody-Merino A.M."/>
            <person name="Battley P.F."/>
            <person name="Fidler A.E."/>
            <person name="Prosdocimi F."/>
        </authorList>
    </citation>
    <scope>NUCLEOTIDE SEQUENCE [LARGE SCALE GENOMIC DNA]</scope>
</reference>
<name>A0A2I0T409_LIMLA</name>
<evidence type="ECO:0000313" key="3">
    <source>
        <dbReference type="Proteomes" id="UP000233556"/>
    </source>
</evidence>
<feature type="region of interest" description="Disordered" evidence="1">
    <location>
        <begin position="101"/>
        <end position="125"/>
    </location>
</feature>